<dbReference type="Proteomes" id="UP000192578">
    <property type="component" value="Unassembled WGS sequence"/>
</dbReference>
<dbReference type="SUPFAM" id="SSF51905">
    <property type="entry name" value="FAD/NAD(P)-binding domain"/>
    <property type="match status" value="1"/>
</dbReference>
<evidence type="ECO:0000313" key="9">
    <source>
        <dbReference type="EMBL" id="OQV20571.1"/>
    </source>
</evidence>
<evidence type="ECO:0000256" key="6">
    <source>
        <dbReference type="ARBA" id="ARBA00023002"/>
    </source>
</evidence>
<dbReference type="Gene3D" id="3.50.50.60">
    <property type="entry name" value="FAD/NAD(P)-binding domain"/>
    <property type="match status" value="2"/>
</dbReference>
<dbReference type="EMBL" id="MTYJ01000029">
    <property type="protein sequence ID" value="OQV20571.1"/>
    <property type="molecule type" value="Genomic_DNA"/>
</dbReference>
<reference evidence="10" key="1">
    <citation type="submission" date="2017-01" db="EMBL/GenBank/DDBJ databases">
        <title>Comparative genomics of anhydrobiosis in the tardigrade Hypsibius dujardini.</title>
        <authorList>
            <person name="Yoshida Y."/>
            <person name="Koutsovoulos G."/>
            <person name="Laetsch D."/>
            <person name="Stevens L."/>
            <person name="Kumar S."/>
            <person name="Horikawa D."/>
            <person name="Ishino K."/>
            <person name="Komine S."/>
            <person name="Tomita M."/>
            <person name="Blaxter M."/>
            <person name="Arakawa K."/>
        </authorList>
    </citation>
    <scope>NUCLEOTIDE SEQUENCE [LARGE SCALE GENOMIC DNA]</scope>
    <source>
        <strain evidence="10">Z151</strain>
    </source>
</reference>
<dbReference type="InterPro" id="IPR036188">
    <property type="entry name" value="FAD/NAD-bd_sf"/>
</dbReference>
<evidence type="ECO:0000313" key="10">
    <source>
        <dbReference type="Proteomes" id="UP000192578"/>
    </source>
</evidence>
<name>A0A1W0WZD4_HYPEX</name>
<keyword evidence="5" id="KW-0521">NADP</keyword>
<dbReference type="GO" id="GO:0004499">
    <property type="term" value="F:N,N-dimethylaniline monooxygenase activity"/>
    <property type="evidence" value="ECO:0007669"/>
    <property type="project" value="InterPro"/>
</dbReference>
<evidence type="ECO:0000256" key="1">
    <source>
        <dbReference type="ARBA" id="ARBA00001974"/>
    </source>
</evidence>
<proteinExistence type="inferred from homology"/>
<keyword evidence="6 8" id="KW-0560">Oxidoreductase</keyword>
<accession>A0A1W0WZD4</accession>
<dbReference type="GO" id="GO:0050661">
    <property type="term" value="F:NADP binding"/>
    <property type="evidence" value="ECO:0007669"/>
    <property type="project" value="InterPro"/>
</dbReference>
<sequence>MTSSSSESLSLEVGNNVLHPNRKRVAILGAGYAGLCALRHFFADDTKYESVAFEQSNHIGGIWHYPEGCAERAHEEPTSPFYTRMYKNMRTNLPKDLMSLEGLPFPRGDASYCDVRTVRQYLEAFAEQFNLREHIKFGHRVTLVTPILSEAIAADAIGPRWTVECEDLLTKSFKREIFDIVLVCTGKYHKPYMPAADIPGLANYKGKLLHSSDYRDPERYAGQDVLIVGAGPSGFDIALDLLPLAKSVIFAKRRNISFFKDQFPTITETTMPQNIIDNGAVLADGSTKNVDAIILCTGYCFNFPFLSSECRVERLADE</sequence>
<dbReference type="OrthoDB" id="66881at2759"/>
<dbReference type="GO" id="GO:0050660">
    <property type="term" value="F:flavin adenine dinucleotide binding"/>
    <property type="evidence" value="ECO:0007669"/>
    <property type="project" value="InterPro"/>
</dbReference>
<evidence type="ECO:0000256" key="2">
    <source>
        <dbReference type="ARBA" id="ARBA00009183"/>
    </source>
</evidence>
<evidence type="ECO:0000256" key="5">
    <source>
        <dbReference type="ARBA" id="ARBA00022857"/>
    </source>
</evidence>
<evidence type="ECO:0000256" key="4">
    <source>
        <dbReference type="ARBA" id="ARBA00022827"/>
    </source>
</evidence>
<comment type="similarity">
    <text evidence="2 8">Belongs to the FMO family.</text>
</comment>
<dbReference type="FunFam" id="3.50.50.60:FF:000138">
    <property type="entry name" value="Flavin-containing monooxygenase"/>
    <property type="match status" value="1"/>
</dbReference>
<dbReference type="PIRSF" id="PIRSF000332">
    <property type="entry name" value="FMO"/>
    <property type="match status" value="1"/>
</dbReference>
<evidence type="ECO:0000256" key="7">
    <source>
        <dbReference type="ARBA" id="ARBA00023033"/>
    </source>
</evidence>
<protein>
    <recommendedName>
        <fullName evidence="8">Flavin-containing monooxygenase</fullName>
        <ecNumber evidence="8">1.-.-.-</ecNumber>
    </recommendedName>
</protein>
<dbReference type="PRINTS" id="PR00370">
    <property type="entry name" value="FMOXYGENASE"/>
</dbReference>
<comment type="cofactor">
    <cofactor evidence="1 8">
        <name>FAD</name>
        <dbReference type="ChEBI" id="CHEBI:57692"/>
    </cofactor>
</comment>
<dbReference type="EC" id="1.-.-.-" evidence="8"/>
<keyword evidence="3 8" id="KW-0285">Flavoprotein</keyword>
<comment type="caution">
    <text evidence="9">The sequence shown here is derived from an EMBL/GenBank/DDBJ whole genome shotgun (WGS) entry which is preliminary data.</text>
</comment>
<keyword evidence="4 8" id="KW-0274">FAD</keyword>
<dbReference type="InterPro" id="IPR020946">
    <property type="entry name" value="Flavin_mOase-like"/>
</dbReference>
<dbReference type="InterPro" id="IPR000960">
    <property type="entry name" value="Flavin_mOase"/>
</dbReference>
<evidence type="ECO:0000256" key="8">
    <source>
        <dbReference type="RuleBase" id="RU361177"/>
    </source>
</evidence>
<dbReference type="AlphaFoldDB" id="A0A1W0WZD4"/>
<organism evidence="9 10">
    <name type="scientific">Hypsibius exemplaris</name>
    <name type="common">Freshwater tardigrade</name>
    <dbReference type="NCBI Taxonomy" id="2072580"/>
    <lineage>
        <taxon>Eukaryota</taxon>
        <taxon>Metazoa</taxon>
        <taxon>Ecdysozoa</taxon>
        <taxon>Tardigrada</taxon>
        <taxon>Eutardigrada</taxon>
        <taxon>Parachela</taxon>
        <taxon>Hypsibioidea</taxon>
        <taxon>Hypsibiidae</taxon>
        <taxon>Hypsibius</taxon>
    </lineage>
</organism>
<dbReference type="InterPro" id="IPR050346">
    <property type="entry name" value="FMO-like"/>
</dbReference>
<gene>
    <name evidence="9" type="ORF">BV898_05393</name>
</gene>
<keyword evidence="7 8" id="KW-0503">Monooxygenase</keyword>
<evidence type="ECO:0000256" key="3">
    <source>
        <dbReference type="ARBA" id="ARBA00022630"/>
    </source>
</evidence>
<dbReference type="Pfam" id="PF00743">
    <property type="entry name" value="FMO-like"/>
    <property type="match status" value="1"/>
</dbReference>
<keyword evidence="10" id="KW-1185">Reference proteome</keyword>
<dbReference type="PANTHER" id="PTHR23023">
    <property type="entry name" value="DIMETHYLANILINE MONOOXYGENASE"/>
    <property type="match status" value="1"/>
</dbReference>